<keyword evidence="1" id="KW-0240">DNA-directed RNA polymerase</keyword>
<name>A0A8S5RLC9_9VIRU</name>
<dbReference type="EMBL" id="BK059114">
    <property type="protein sequence ID" value="DAE31979.1"/>
    <property type="molecule type" value="Genomic_DNA"/>
</dbReference>
<sequence>MTAKKAIEFLRMHFEYLKERWKPYPDYNVLEAIRFAISALEKQIPKKPRKTDSYRGMLIRVYAYACPTCGNACLEKYMNERQNTMFCWNCGQKLDFKEV</sequence>
<protein>
    <submittedName>
        <fullName evidence="1">DNA-directed RNA polymerase</fullName>
    </submittedName>
</protein>
<accession>A0A8S5RLC9</accession>
<reference evidence="1" key="1">
    <citation type="journal article" date="2021" name="Proc. Natl. Acad. Sci. U.S.A.">
        <title>A Catalog of Tens of Thousands of Viruses from Human Metagenomes Reveals Hidden Associations with Chronic Diseases.</title>
        <authorList>
            <person name="Tisza M.J."/>
            <person name="Buck C.B."/>
        </authorList>
    </citation>
    <scope>NUCLEOTIDE SEQUENCE</scope>
    <source>
        <strain evidence="1">CtReX5</strain>
    </source>
</reference>
<keyword evidence="1" id="KW-0804">Transcription</keyword>
<organism evidence="1">
    <name type="scientific">virus sp. ctReX5</name>
    <dbReference type="NCBI Taxonomy" id="2825818"/>
    <lineage>
        <taxon>Viruses</taxon>
    </lineage>
</organism>
<proteinExistence type="predicted"/>
<dbReference type="GO" id="GO:0000428">
    <property type="term" value="C:DNA-directed RNA polymerase complex"/>
    <property type="evidence" value="ECO:0007669"/>
    <property type="project" value="UniProtKB-KW"/>
</dbReference>
<evidence type="ECO:0000313" key="1">
    <source>
        <dbReference type="EMBL" id="DAE31979.1"/>
    </source>
</evidence>